<keyword evidence="2" id="KW-0238">DNA-binding</keyword>
<dbReference type="PATRIC" id="fig|190650.5.peg.2376"/>
<evidence type="ECO:0000256" key="3">
    <source>
        <dbReference type="ARBA" id="ARBA00023163"/>
    </source>
</evidence>
<evidence type="ECO:0000313" key="7">
    <source>
        <dbReference type="Proteomes" id="UP000001816"/>
    </source>
</evidence>
<dbReference type="InterPro" id="IPR000843">
    <property type="entry name" value="HTH_LacI"/>
</dbReference>
<organism evidence="6 7">
    <name type="scientific">Caulobacter vibrioides (strain ATCC 19089 / CIP 103742 / CB 15)</name>
    <name type="common">Caulobacter crescentus</name>
    <dbReference type="NCBI Taxonomy" id="190650"/>
    <lineage>
        <taxon>Bacteria</taxon>
        <taxon>Pseudomonadati</taxon>
        <taxon>Pseudomonadota</taxon>
        <taxon>Alphaproteobacteria</taxon>
        <taxon>Caulobacterales</taxon>
        <taxon>Caulobacteraceae</taxon>
        <taxon>Caulobacter</taxon>
    </lineage>
</organism>
<dbReference type="InterPro" id="IPR028082">
    <property type="entry name" value="Peripla_BP_I"/>
</dbReference>
<dbReference type="PIR" id="B87541">
    <property type="entry name" value="B87541"/>
</dbReference>
<dbReference type="CDD" id="cd01392">
    <property type="entry name" value="HTH_LacI"/>
    <property type="match status" value="1"/>
</dbReference>
<dbReference type="PRINTS" id="PR00036">
    <property type="entry name" value="HTHLACI"/>
</dbReference>
<dbReference type="BioCyc" id="CAULO:CC2355-MONOMER"/>
<dbReference type="EMBL" id="AE005673">
    <property type="protein sequence ID" value="AAK24326.1"/>
    <property type="molecule type" value="Genomic_DNA"/>
</dbReference>
<dbReference type="Pfam" id="PF13377">
    <property type="entry name" value="Peripla_BP_3"/>
    <property type="match status" value="1"/>
</dbReference>
<dbReference type="Gene3D" id="1.10.260.40">
    <property type="entry name" value="lambda repressor-like DNA-binding domains"/>
    <property type="match status" value="1"/>
</dbReference>
<dbReference type="HOGENOM" id="CLU_037628_6_4_5"/>
<keyword evidence="3" id="KW-0804">Transcription</keyword>
<evidence type="ECO:0000259" key="5">
    <source>
        <dbReference type="PROSITE" id="PS50932"/>
    </source>
</evidence>
<accession>Q9A5U2</accession>
<dbReference type="Gene3D" id="3.40.50.2300">
    <property type="match status" value="2"/>
</dbReference>
<dbReference type="SMART" id="SM00354">
    <property type="entry name" value="HTH_LACI"/>
    <property type="match status" value="1"/>
</dbReference>
<evidence type="ECO:0000256" key="4">
    <source>
        <dbReference type="SAM" id="MobiDB-lite"/>
    </source>
</evidence>
<dbReference type="eggNOG" id="COG1609">
    <property type="taxonomic scope" value="Bacteria"/>
</dbReference>
<dbReference type="GO" id="GO:0003700">
    <property type="term" value="F:DNA-binding transcription factor activity"/>
    <property type="evidence" value="ECO:0007669"/>
    <property type="project" value="TreeGrafter"/>
</dbReference>
<keyword evidence="1" id="KW-0805">Transcription regulation</keyword>
<dbReference type="SUPFAM" id="SSF53822">
    <property type="entry name" value="Periplasmic binding protein-like I"/>
    <property type="match status" value="1"/>
</dbReference>
<dbReference type="PROSITE" id="PS50932">
    <property type="entry name" value="HTH_LACI_2"/>
    <property type="match status" value="1"/>
</dbReference>
<evidence type="ECO:0000256" key="1">
    <source>
        <dbReference type="ARBA" id="ARBA00023015"/>
    </source>
</evidence>
<protein>
    <submittedName>
        <fullName evidence="6">Sal operon transcriptional repressor SalR</fullName>
    </submittedName>
</protein>
<dbReference type="PANTHER" id="PTHR30146">
    <property type="entry name" value="LACI-RELATED TRANSCRIPTIONAL REPRESSOR"/>
    <property type="match status" value="1"/>
</dbReference>
<sequence length="366" mass="38036">MNDDSGDHGGQGPTRYGAAALNRPERIRGATMADVAKRAGVSRMTVSRVMNHEAKVREDTRQTVLAAIRDLNFQPNLTARNLVMDGELRIGVVYSNPSAAFMSDFLIGVFEEATSAGARLILVRGEDGNPPSAPELENMVRAGVQGVVLAPPLGESAAARDLLRAAGLPIAVVAAARPVADAINVRIDDHAASLAMTGRLLALGHRRIGFITGNPDQTASAERLEGARAAIAGTPGAELVVAQGGFTYASGLAAAEALLDGGAPLSAIFASNDDMAAAAVSVAHRRHLDVPGDLTVVGFDDTTVATTLWPPLTTIRQPVRQMAAVALDRLIRAVRSDAPIAADHILDHALIERESTAPPPAAGSAF</sequence>
<dbReference type="Pfam" id="PF00356">
    <property type="entry name" value="LacI"/>
    <property type="match status" value="1"/>
</dbReference>
<keyword evidence="7" id="KW-1185">Reference proteome</keyword>
<dbReference type="GO" id="GO:0000976">
    <property type="term" value="F:transcription cis-regulatory region binding"/>
    <property type="evidence" value="ECO:0007669"/>
    <property type="project" value="TreeGrafter"/>
</dbReference>
<dbReference type="PROSITE" id="PS00356">
    <property type="entry name" value="HTH_LACI_1"/>
    <property type="match status" value="1"/>
</dbReference>
<feature type="region of interest" description="Disordered" evidence="4">
    <location>
        <begin position="1"/>
        <end position="21"/>
    </location>
</feature>
<name>Q9A5U2_CAUVC</name>
<dbReference type="Proteomes" id="UP000001816">
    <property type="component" value="Chromosome"/>
</dbReference>
<dbReference type="InterPro" id="IPR010982">
    <property type="entry name" value="Lambda_DNA-bd_dom_sf"/>
</dbReference>
<dbReference type="CDD" id="cd01545">
    <property type="entry name" value="PBP1_SalR"/>
    <property type="match status" value="1"/>
</dbReference>
<dbReference type="EnsemblBacteria" id="AAK24326">
    <property type="protein sequence ID" value="AAK24326"/>
    <property type="gene ID" value="CC_2355"/>
</dbReference>
<evidence type="ECO:0000256" key="2">
    <source>
        <dbReference type="ARBA" id="ARBA00023125"/>
    </source>
</evidence>
<dbReference type="SMR" id="Q9A5U2"/>
<proteinExistence type="predicted"/>
<dbReference type="KEGG" id="ccr:CC_2355"/>
<dbReference type="PANTHER" id="PTHR30146:SF153">
    <property type="entry name" value="LACTOSE OPERON REPRESSOR"/>
    <property type="match status" value="1"/>
</dbReference>
<dbReference type="SUPFAM" id="SSF47413">
    <property type="entry name" value="lambda repressor-like DNA-binding domains"/>
    <property type="match status" value="1"/>
</dbReference>
<dbReference type="STRING" id="190650.CC_2355"/>
<evidence type="ECO:0000313" key="6">
    <source>
        <dbReference type="EMBL" id="AAK24326.1"/>
    </source>
</evidence>
<feature type="domain" description="HTH lacI-type" evidence="5">
    <location>
        <begin position="30"/>
        <end position="84"/>
    </location>
</feature>
<dbReference type="InterPro" id="IPR046335">
    <property type="entry name" value="LacI/GalR-like_sensor"/>
</dbReference>
<dbReference type="AlphaFoldDB" id="Q9A5U2"/>
<gene>
    <name evidence="6" type="ordered locus">CC_2355</name>
</gene>
<reference evidence="6 7" key="1">
    <citation type="journal article" date="2001" name="Proc. Natl. Acad. Sci. U.S.A.">
        <title>Complete genome sequence of Caulobacter crescentus.</title>
        <authorList>
            <person name="Nierman W.C."/>
            <person name="Feldblyum T.V."/>
            <person name="Laub M.T."/>
            <person name="Paulsen I.T."/>
            <person name="Nelson K.E."/>
            <person name="Eisen J.A."/>
            <person name="Heidelberg J.F."/>
            <person name="Alley M.R."/>
            <person name="Ohta N."/>
            <person name="Maddock J.R."/>
            <person name="Potocka I."/>
            <person name="Nelson W.C."/>
            <person name="Newton A."/>
            <person name="Stephens C."/>
            <person name="Phadke N.D."/>
            <person name="Ely B."/>
            <person name="DeBoy R.T."/>
            <person name="Dodson R.J."/>
            <person name="Durkin A.S."/>
            <person name="Gwinn M.L."/>
            <person name="Haft D.H."/>
            <person name="Kolonay J.F."/>
            <person name="Smit J."/>
            <person name="Craven M.B."/>
            <person name="Khouri H."/>
            <person name="Shetty J."/>
            <person name="Berry K."/>
            <person name="Utterback T."/>
            <person name="Tran K."/>
            <person name="Wolf A."/>
            <person name="Vamathevan J."/>
            <person name="Ermolaeva M."/>
            <person name="White O."/>
            <person name="Salzberg S.L."/>
            <person name="Venter J.C."/>
            <person name="Shapiro L."/>
            <person name="Fraser C.M."/>
        </authorList>
    </citation>
    <scope>NUCLEOTIDE SEQUENCE [LARGE SCALE GENOMIC DNA]</scope>
    <source>
        <strain evidence="7">ATCC 19089 / CB15</strain>
    </source>
</reference>